<sequence length="167" mass="18864">MSEKKVFVTVGTTSFNDLISTILNHEVLEALALRGYNYLSLQIGKSSLEPDCTPRYGINHIEYFHLSSSIEDHIQAADLVISHAGAGSILEALEAHKHLIVVTNQLLMDNHQLELAQQLYEDKHLYYCTCDTLLNTIQTMELHILKPFISDGSKNIINHLDRIMGFK</sequence>
<evidence type="ECO:0000256" key="2">
    <source>
        <dbReference type="ARBA" id="ARBA00006962"/>
    </source>
</evidence>
<proteinExistence type="inferred from homology"/>
<evidence type="ECO:0000256" key="3">
    <source>
        <dbReference type="ARBA" id="ARBA00012614"/>
    </source>
</evidence>
<comment type="similarity">
    <text evidence="2">Belongs to the glycosyltransferase 28 family.</text>
</comment>
<dbReference type="GO" id="GO:0004577">
    <property type="term" value="F:N-acetylglucosaminyldiphosphodolichol N-acetylglucosaminyltransferase activity"/>
    <property type="evidence" value="ECO:0007669"/>
    <property type="project" value="UniProtKB-EC"/>
</dbReference>
<accession>A0A834JUA6</accession>
<evidence type="ECO:0000256" key="5">
    <source>
        <dbReference type="ARBA" id="ARBA00022676"/>
    </source>
</evidence>
<protein>
    <recommendedName>
        <fullName evidence="4">UDP-N-acetylglucosamine transferase subunit ALG13</fullName>
        <ecNumber evidence="3">2.4.1.141</ecNumber>
    </recommendedName>
</protein>
<evidence type="ECO:0000313" key="10">
    <source>
        <dbReference type="Proteomes" id="UP000617340"/>
    </source>
</evidence>
<dbReference type="SUPFAM" id="SSF53756">
    <property type="entry name" value="UDP-Glycosyltransferase/glycogen phosphorylase"/>
    <property type="match status" value="1"/>
</dbReference>
<dbReference type="EC" id="2.4.1.141" evidence="3"/>
<evidence type="ECO:0000259" key="8">
    <source>
        <dbReference type="Pfam" id="PF04101"/>
    </source>
</evidence>
<reference evidence="9" key="1">
    <citation type="journal article" date="2020" name="G3 (Bethesda)">
        <title>High-Quality Assemblies for Three Invasive Social Wasps from the &lt;i&gt;Vespula&lt;/i&gt; Genus.</title>
        <authorList>
            <person name="Harrop T.W.R."/>
            <person name="Guhlin J."/>
            <person name="McLaughlin G.M."/>
            <person name="Permina E."/>
            <person name="Stockwell P."/>
            <person name="Gilligan J."/>
            <person name="Le Lec M.F."/>
            <person name="Gruber M.A.M."/>
            <person name="Quinn O."/>
            <person name="Lovegrove M."/>
            <person name="Duncan E.J."/>
            <person name="Remnant E.J."/>
            <person name="Van Eeckhoven J."/>
            <person name="Graham B."/>
            <person name="Knapp R.A."/>
            <person name="Langford K.W."/>
            <person name="Kronenberg Z."/>
            <person name="Press M.O."/>
            <person name="Eacker S.M."/>
            <person name="Wilson-Rankin E.E."/>
            <person name="Purcell J."/>
            <person name="Lester P.J."/>
            <person name="Dearden P.K."/>
        </authorList>
    </citation>
    <scope>NUCLEOTIDE SEQUENCE</scope>
    <source>
        <strain evidence="9">Linc-1</strain>
    </source>
</reference>
<keyword evidence="5" id="KW-0328">Glycosyltransferase</keyword>
<keyword evidence="7" id="KW-0256">Endoplasmic reticulum</keyword>
<dbReference type="Gene3D" id="3.40.50.2000">
    <property type="entry name" value="Glycogen Phosphorylase B"/>
    <property type="match status" value="1"/>
</dbReference>
<dbReference type="InterPro" id="IPR007235">
    <property type="entry name" value="Glyco_trans_28_C"/>
</dbReference>
<comment type="subcellular location">
    <subcellularLocation>
        <location evidence="1">Endoplasmic reticulum</location>
    </subcellularLocation>
</comment>
<dbReference type="GO" id="GO:0006488">
    <property type="term" value="P:dolichol-linked oligosaccharide biosynthetic process"/>
    <property type="evidence" value="ECO:0007669"/>
    <property type="project" value="InterPro"/>
</dbReference>
<organism evidence="9 10">
    <name type="scientific">Vespula germanica</name>
    <name type="common">German yellow jacket</name>
    <name type="synonym">Paravespula germanica</name>
    <dbReference type="NCBI Taxonomy" id="30212"/>
    <lineage>
        <taxon>Eukaryota</taxon>
        <taxon>Metazoa</taxon>
        <taxon>Ecdysozoa</taxon>
        <taxon>Arthropoda</taxon>
        <taxon>Hexapoda</taxon>
        <taxon>Insecta</taxon>
        <taxon>Pterygota</taxon>
        <taxon>Neoptera</taxon>
        <taxon>Endopterygota</taxon>
        <taxon>Hymenoptera</taxon>
        <taxon>Apocrita</taxon>
        <taxon>Aculeata</taxon>
        <taxon>Vespoidea</taxon>
        <taxon>Vespidae</taxon>
        <taxon>Vespinae</taxon>
        <taxon>Vespula</taxon>
    </lineage>
</organism>
<evidence type="ECO:0000256" key="7">
    <source>
        <dbReference type="ARBA" id="ARBA00022824"/>
    </source>
</evidence>
<dbReference type="PANTHER" id="PTHR12867:SF6">
    <property type="entry name" value="N-ACETYLGLUCOSAMINYLDIPHOSPHODOLICHOL N-ACETYLGLUCOSAMINYLTRANSFERASE"/>
    <property type="match status" value="1"/>
</dbReference>
<evidence type="ECO:0000256" key="4">
    <source>
        <dbReference type="ARBA" id="ARBA00017468"/>
    </source>
</evidence>
<dbReference type="AlphaFoldDB" id="A0A834JUA6"/>
<dbReference type="PANTHER" id="PTHR12867">
    <property type="entry name" value="GLYCOSYL TRANSFERASE-RELATED"/>
    <property type="match status" value="1"/>
</dbReference>
<name>A0A834JUA6_VESGE</name>
<feature type="domain" description="Glycosyl transferase family 28 C-terminal" evidence="8">
    <location>
        <begin position="6"/>
        <end position="148"/>
    </location>
</feature>
<dbReference type="EMBL" id="JACSDZ010000011">
    <property type="protein sequence ID" value="KAF7391651.1"/>
    <property type="molecule type" value="Genomic_DNA"/>
</dbReference>
<dbReference type="Pfam" id="PF04101">
    <property type="entry name" value="Glyco_tran_28_C"/>
    <property type="match status" value="1"/>
</dbReference>
<keyword evidence="10" id="KW-1185">Reference proteome</keyword>
<comment type="caution">
    <text evidence="9">The sequence shown here is derived from an EMBL/GenBank/DDBJ whole genome shotgun (WGS) entry which is preliminary data.</text>
</comment>
<evidence type="ECO:0000256" key="6">
    <source>
        <dbReference type="ARBA" id="ARBA00022679"/>
    </source>
</evidence>
<dbReference type="InterPro" id="IPR039042">
    <property type="entry name" value="Alg13-like"/>
</dbReference>
<dbReference type="Proteomes" id="UP000617340">
    <property type="component" value="Unassembled WGS sequence"/>
</dbReference>
<gene>
    <name evidence="9" type="ORF">HZH68_011194</name>
</gene>
<dbReference type="GO" id="GO:0005783">
    <property type="term" value="C:endoplasmic reticulum"/>
    <property type="evidence" value="ECO:0007669"/>
    <property type="project" value="UniProtKB-SubCell"/>
</dbReference>
<evidence type="ECO:0000313" key="9">
    <source>
        <dbReference type="EMBL" id="KAF7391651.1"/>
    </source>
</evidence>
<evidence type="ECO:0000256" key="1">
    <source>
        <dbReference type="ARBA" id="ARBA00004240"/>
    </source>
</evidence>
<keyword evidence="6" id="KW-0808">Transferase</keyword>